<feature type="binding site" evidence="14">
    <location>
        <position position="72"/>
    </location>
    <ligand>
        <name>FAD</name>
        <dbReference type="ChEBI" id="CHEBI:57692"/>
    </ligand>
</feature>
<dbReference type="EMBL" id="GDHC01004794">
    <property type="protein sequence ID" value="JAQ13835.1"/>
    <property type="molecule type" value="Transcribed_RNA"/>
</dbReference>
<reference evidence="18" key="1">
    <citation type="journal article" date="2016" name="Gigascience">
        <title>De novo construction of an expanded transcriptome assembly for the western tarnished plant bug, Lygus hesperus.</title>
        <authorList>
            <person name="Tassone E.E."/>
            <person name="Geib S.M."/>
            <person name="Hall B."/>
            <person name="Fabrick J.A."/>
            <person name="Brent C.S."/>
            <person name="Hull J.J."/>
        </authorList>
    </citation>
    <scope>NUCLEOTIDE SEQUENCE</scope>
</reference>
<sequence>MWKRSCSILPSLKHFHFTASHFSCTPVHFEPTTKICIVGSGPAGFYFAQNVLKKAPDVTIDMLEKLPVPFGLVRYGVAPDHPEVKNVINTFEKVATNKNFKFHGNVTLGRDVKFSELRQAYHAVVLTYGCNEDRELGIPGENLSNVISARKFVGWYNGLPEDKDLEVDLSSETVVVLGQGNVAVDVSRILLSPIDSLKVTDITEYSLQALSLSKVKTVYLVGRRGPLQAAFTIKELREMTKLPGVQTLLQKEHFAGTEELIPNLPRARKRLSELLVATSLKEQEGSRYFRPTFVRKPVEILGHSGSGVVQGVKFEINDIDHEKGITRGTGKHEVNECGLVLRSIGYKGSSVDSDISFDSNRGVVVQQEGVYSAGWIHTGPTGVILSTMSDAYDQSNLLVEDINTKKLNVTNSKPGFSAIEKTLISRGIVTVDFDGWKKIDKVEIQRGTAVGKPREKIVDIAEMLRIGGS</sequence>
<feature type="binding site" evidence="15">
    <location>
        <begin position="223"/>
        <end position="224"/>
    </location>
    <ligand>
        <name>NADP(+)</name>
        <dbReference type="ChEBI" id="CHEBI:58349"/>
    </ligand>
</feature>
<evidence type="ECO:0000256" key="8">
    <source>
        <dbReference type="ARBA" id="ARBA00022827"/>
    </source>
</evidence>
<dbReference type="GO" id="GO:0008203">
    <property type="term" value="P:cholesterol metabolic process"/>
    <property type="evidence" value="ECO:0007669"/>
    <property type="project" value="UniProtKB-UniPathway"/>
</dbReference>
<dbReference type="PANTHER" id="PTHR48467">
    <property type="entry name" value="GLUTAMATE SYNTHASE 1 [NADH], CHLOROPLASTIC-LIKE"/>
    <property type="match status" value="1"/>
</dbReference>
<name>A0A146M3I9_LYGHE</name>
<comment type="pathway">
    <text evidence="2">Steroid metabolism; cholesterol metabolism.</text>
</comment>
<feature type="domain" description="FAD/NAD(P)-binding" evidence="16">
    <location>
        <begin position="34"/>
        <end position="190"/>
    </location>
</feature>
<accession>A0A146M3I9</accession>
<protein>
    <recommendedName>
        <fullName evidence="5 13">NADPH:adrenodoxin oxidoreductase, mitochondrial</fullName>
        <ecNumber evidence="4 13">1.18.1.6</ecNumber>
    </recommendedName>
</protein>
<dbReference type="EC" id="1.18.1.6" evidence="4 13"/>
<comment type="subcellular location">
    <subcellularLocation>
        <location evidence="13">Mitochondrion</location>
    </subcellularLocation>
</comment>
<evidence type="ECO:0000256" key="5">
    <source>
        <dbReference type="ARBA" id="ARBA00016287"/>
    </source>
</evidence>
<gene>
    <name evidence="18" type="primary">dare_2</name>
    <name evidence="17" type="synonym">dare_3</name>
    <name evidence="18" type="ORF">g.62147</name>
    <name evidence="17" type="ORF">g.62149</name>
</gene>
<feature type="binding site" evidence="14">
    <location>
        <position position="64"/>
    </location>
    <ligand>
        <name>FAD</name>
        <dbReference type="ChEBI" id="CHEBI:57692"/>
    </ligand>
</feature>
<keyword evidence="7 13" id="KW-0285">Flavoprotein</keyword>
<evidence type="ECO:0000256" key="15">
    <source>
        <dbReference type="PIRSR" id="PIRSR000362-2"/>
    </source>
</evidence>
<evidence type="ECO:0000313" key="18">
    <source>
        <dbReference type="EMBL" id="JAQ13835.1"/>
    </source>
</evidence>
<feature type="binding site" evidence="15">
    <location>
        <position position="382"/>
    </location>
    <ligand>
        <name>NADP(+)</name>
        <dbReference type="ChEBI" id="CHEBI:58349"/>
    </ligand>
</feature>
<dbReference type="FunFam" id="3.50.50.60:FF:000229">
    <property type="entry name" value="NADPH:adrenodoxin oxidoreductase, mitochondrial"/>
    <property type="match status" value="1"/>
</dbReference>
<evidence type="ECO:0000256" key="2">
    <source>
        <dbReference type="ARBA" id="ARBA00004731"/>
    </source>
</evidence>
<evidence type="ECO:0000256" key="1">
    <source>
        <dbReference type="ARBA" id="ARBA00001974"/>
    </source>
</evidence>
<comment type="cofactor">
    <cofactor evidence="1 13 14">
        <name>FAD</name>
        <dbReference type="ChEBI" id="CHEBI:57692"/>
    </cofactor>
</comment>
<dbReference type="EMBL" id="GDHC01016480">
    <property type="protein sequence ID" value="JAQ02149.1"/>
    <property type="molecule type" value="Transcribed_RNA"/>
</dbReference>
<organism evidence="18">
    <name type="scientific">Lygus hesperus</name>
    <name type="common">Western plant bug</name>
    <dbReference type="NCBI Taxonomy" id="30085"/>
    <lineage>
        <taxon>Eukaryota</taxon>
        <taxon>Metazoa</taxon>
        <taxon>Ecdysozoa</taxon>
        <taxon>Arthropoda</taxon>
        <taxon>Hexapoda</taxon>
        <taxon>Insecta</taxon>
        <taxon>Pterygota</taxon>
        <taxon>Neoptera</taxon>
        <taxon>Paraneoptera</taxon>
        <taxon>Hemiptera</taxon>
        <taxon>Heteroptera</taxon>
        <taxon>Panheteroptera</taxon>
        <taxon>Cimicomorpha</taxon>
        <taxon>Miridae</taxon>
        <taxon>Mirini</taxon>
        <taxon>Lygus</taxon>
    </lineage>
</organism>
<dbReference type="InterPro" id="IPR023753">
    <property type="entry name" value="FAD/NAD-binding_dom"/>
</dbReference>
<evidence type="ECO:0000256" key="14">
    <source>
        <dbReference type="PIRSR" id="PIRSR000362-1"/>
    </source>
</evidence>
<evidence type="ECO:0000256" key="10">
    <source>
        <dbReference type="ARBA" id="ARBA00022982"/>
    </source>
</evidence>
<dbReference type="InterPro" id="IPR036188">
    <property type="entry name" value="FAD/NAD-bd_sf"/>
</dbReference>
<keyword evidence="8 13" id="KW-0274">FAD</keyword>
<feature type="binding site" evidence="14">
    <location>
        <position position="108"/>
    </location>
    <ligand>
        <name>FAD</name>
        <dbReference type="ChEBI" id="CHEBI:57692"/>
    </ligand>
</feature>
<keyword evidence="6" id="KW-0813">Transport</keyword>
<keyword evidence="9 13" id="KW-0521">NADP</keyword>
<evidence type="ECO:0000256" key="7">
    <source>
        <dbReference type="ARBA" id="ARBA00022630"/>
    </source>
</evidence>
<dbReference type="PANTHER" id="PTHR48467:SF1">
    <property type="entry name" value="GLUTAMATE SYNTHASE 1 [NADH], CHLOROPLASTIC-LIKE"/>
    <property type="match status" value="1"/>
</dbReference>
<dbReference type="UniPathway" id="UPA00296"/>
<dbReference type="Gene3D" id="3.40.50.720">
    <property type="entry name" value="NAD(P)-binding Rossmann-like Domain"/>
    <property type="match status" value="1"/>
</dbReference>
<keyword evidence="10" id="KW-0249">Electron transport</keyword>
<dbReference type="AlphaFoldDB" id="A0A146M3I9"/>
<dbReference type="PIRSF" id="PIRSF000362">
    <property type="entry name" value="FNR"/>
    <property type="match status" value="1"/>
</dbReference>
<evidence type="ECO:0000256" key="12">
    <source>
        <dbReference type="ARBA" id="ARBA00048933"/>
    </source>
</evidence>
<evidence type="ECO:0000256" key="9">
    <source>
        <dbReference type="ARBA" id="ARBA00022857"/>
    </source>
</evidence>
<keyword evidence="11 13" id="KW-0560">Oxidoreductase</keyword>
<dbReference type="Pfam" id="PF07992">
    <property type="entry name" value="Pyr_redox_2"/>
    <property type="match status" value="1"/>
</dbReference>
<comment type="similarity">
    <text evidence="3 13">Belongs to the ferredoxin--NADP reductase type 1 family.</text>
</comment>
<dbReference type="InterPro" id="IPR021163">
    <property type="entry name" value="Ferredox_Rdtase_adrenod"/>
</dbReference>
<dbReference type="InterPro" id="IPR055275">
    <property type="entry name" value="Ferredox_Rdtase"/>
</dbReference>
<dbReference type="GO" id="GO:0016491">
    <property type="term" value="F:oxidoreductase activity"/>
    <property type="evidence" value="ECO:0007669"/>
    <property type="project" value="UniProtKB-KW"/>
</dbReference>
<feature type="binding site" evidence="14">
    <location>
        <begin position="382"/>
        <end position="384"/>
    </location>
    <ligand>
        <name>FAD</name>
        <dbReference type="ChEBI" id="CHEBI:57692"/>
    </ligand>
</feature>
<dbReference type="PRINTS" id="PR00419">
    <property type="entry name" value="ADXRDTASE"/>
</dbReference>
<evidence type="ECO:0000256" key="11">
    <source>
        <dbReference type="ARBA" id="ARBA00023002"/>
    </source>
</evidence>
<evidence type="ECO:0000313" key="17">
    <source>
        <dbReference type="EMBL" id="JAQ02149.1"/>
    </source>
</evidence>
<keyword evidence="13" id="KW-0496">Mitochondrion</keyword>
<proteinExistence type="inferred from homology"/>
<comment type="catalytic activity">
    <reaction evidence="12 13">
        <text>2 reduced [adrenodoxin] + NADP(+) + H(+) = 2 oxidized [adrenodoxin] + NADPH</text>
        <dbReference type="Rhea" id="RHEA:42312"/>
        <dbReference type="Rhea" id="RHEA-COMP:9998"/>
        <dbReference type="Rhea" id="RHEA-COMP:9999"/>
        <dbReference type="ChEBI" id="CHEBI:15378"/>
        <dbReference type="ChEBI" id="CHEBI:33737"/>
        <dbReference type="ChEBI" id="CHEBI:33738"/>
        <dbReference type="ChEBI" id="CHEBI:57783"/>
        <dbReference type="ChEBI" id="CHEBI:58349"/>
        <dbReference type="EC" id="1.18.1.6"/>
    </reaction>
</comment>
<dbReference type="SUPFAM" id="SSF51971">
    <property type="entry name" value="Nucleotide-binding domain"/>
    <property type="match status" value="1"/>
</dbReference>
<evidence type="ECO:0000256" key="13">
    <source>
        <dbReference type="PIRNR" id="PIRNR000362"/>
    </source>
</evidence>
<feature type="binding site" evidence="14">
    <location>
        <position position="375"/>
    </location>
    <ligand>
        <name>FAD</name>
        <dbReference type="ChEBI" id="CHEBI:57692"/>
    </ligand>
</feature>
<dbReference type="GO" id="GO:0005739">
    <property type="term" value="C:mitochondrion"/>
    <property type="evidence" value="ECO:0007669"/>
    <property type="project" value="UniProtKB-SubCell"/>
</dbReference>
<dbReference type="Gene3D" id="3.50.50.60">
    <property type="entry name" value="FAD/NAD(P)-binding domain"/>
    <property type="match status" value="1"/>
</dbReference>
<evidence type="ECO:0000256" key="6">
    <source>
        <dbReference type="ARBA" id="ARBA00022448"/>
    </source>
</evidence>
<feature type="binding site" evidence="14">
    <location>
        <position position="43"/>
    </location>
    <ligand>
        <name>FAD</name>
        <dbReference type="ChEBI" id="CHEBI:57692"/>
    </ligand>
</feature>
<evidence type="ECO:0000256" key="4">
    <source>
        <dbReference type="ARBA" id="ARBA00013219"/>
    </source>
</evidence>
<evidence type="ECO:0000256" key="3">
    <source>
        <dbReference type="ARBA" id="ARBA00008312"/>
    </source>
</evidence>
<feature type="binding site" evidence="15">
    <location>
        <begin position="179"/>
        <end position="182"/>
    </location>
    <ligand>
        <name>NADP(+)</name>
        <dbReference type="ChEBI" id="CHEBI:58349"/>
    </ligand>
</feature>
<evidence type="ECO:0000259" key="16">
    <source>
        <dbReference type="Pfam" id="PF07992"/>
    </source>
</evidence>
<feature type="binding site" evidence="15">
    <location>
        <position position="235"/>
    </location>
    <ligand>
        <name>NADP(+)</name>
        <dbReference type="ChEBI" id="CHEBI:58349"/>
    </ligand>
</feature>